<sequence length="498" mass="54435">MAQNSGSPLSRRSLFKVGGAVAGAVGTLSMLEKLAWIPERVALADATATAFPDVQFDIGAFTQPARTFDNVTVAMPPVNTTFLTASLARGPSKADQGRMENALRTIEANYPYSAGGVMTHVSYSNTYFNRLPAAVVNANMPRTLSGNQPVLKPAVAGPTDVAPGNRVMELRRAEFNVPVRIETNDILFTIRGDDSSFVADVVRWLSGSNVLKGNPVASPRFDAGMTATSSRSHFIQEGLPHKIASNNGLPFTNFMNPFSPMWMGFADQQVNASSAPAEVTFLGANGIKLTNATAGSYFDRGSMQHLSHVLLDLQQFFLDGNEPDDPEADHREPFEERVQYMFESPPQVAQNEADPFSNGGGPTNLGTIGAFLPNVFRGANYAQQSAQQFDRIGHISQLHRSGRTSDGRPIHLRIDGPGFNTMDTTTGRNTPTLEFSGFFTSADFFADLRRNQGSVDLLQQFSLPEEDHGLERFITTTRRQNYLIPPRRHRSFPLIELT</sequence>
<dbReference type="RefSeq" id="WP_207926537.1">
    <property type="nucleotide sequence ID" value="NZ_SLWS01000010.1"/>
</dbReference>
<name>A0A4R2J5H1_9PSEU</name>
<gene>
    <name evidence="2" type="ORF">EV192_110163</name>
</gene>
<reference evidence="2 3" key="1">
    <citation type="submission" date="2019-03" db="EMBL/GenBank/DDBJ databases">
        <title>Genomic Encyclopedia of Type Strains, Phase IV (KMG-IV): sequencing the most valuable type-strain genomes for metagenomic binning, comparative biology and taxonomic classification.</title>
        <authorList>
            <person name="Goeker M."/>
        </authorList>
    </citation>
    <scope>NUCLEOTIDE SEQUENCE [LARGE SCALE GENOMIC DNA]</scope>
    <source>
        <strain evidence="2 3">DSM 45934</strain>
    </source>
</reference>
<evidence type="ECO:0008006" key="4">
    <source>
        <dbReference type="Google" id="ProtNLM"/>
    </source>
</evidence>
<evidence type="ECO:0000313" key="2">
    <source>
        <dbReference type="EMBL" id="TCO53574.1"/>
    </source>
</evidence>
<protein>
    <recommendedName>
        <fullName evidence="4">Deferrochelatase/peroxidase EfeB</fullName>
    </recommendedName>
</protein>
<dbReference type="InterPro" id="IPR006311">
    <property type="entry name" value="TAT_signal"/>
</dbReference>
<dbReference type="Proteomes" id="UP000295680">
    <property type="component" value="Unassembled WGS sequence"/>
</dbReference>
<organism evidence="2 3">
    <name type="scientific">Actinocrispum wychmicini</name>
    <dbReference type="NCBI Taxonomy" id="1213861"/>
    <lineage>
        <taxon>Bacteria</taxon>
        <taxon>Bacillati</taxon>
        <taxon>Actinomycetota</taxon>
        <taxon>Actinomycetes</taxon>
        <taxon>Pseudonocardiales</taxon>
        <taxon>Pseudonocardiaceae</taxon>
        <taxon>Actinocrispum</taxon>
    </lineage>
</organism>
<dbReference type="InterPro" id="IPR055828">
    <property type="entry name" value="DUF7405"/>
</dbReference>
<accession>A0A4R2J5H1</accession>
<feature type="compositionally biased region" description="Basic and acidic residues" evidence="1">
    <location>
        <begin position="403"/>
        <end position="414"/>
    </location>
</feature>
<keyword evidence="3" id="KW-1185">Reference proteome</keyword>
<dbReference type="PROSITE" id="PS51318">
    <property type="entry name" value="TAT"/>
    <property type="match status" value="1"/>
</dbReference>
<dbReference type="Pfam" id="PF24152">
    <property type="entry name" value="DUF7405"/>
    <property type="match status" value="2"/>
</dbReference>
<dbReference type="AlphaFoldDB" id="A0A4R2J5H1"/>
<feature type="region of interest" description="Disordered" evidence="1">
    <location>
        <begin position="399"/>
        <end position="424"/>
    </location>
</feature>
<proteinExistence type="predicted"/>
<evidence type="ECO:0000256" key="1">
    <source>
        <dbReference type="SAM" id="MobiDB-lite"/>
    </source>
</evidence>
<comment type="caution">
    <text evidence="2">The sequence shown here is derived from an EMBL/GenBank/DDBJ whole genome shotgun (WGS) entry which is preliminary data.</text>
</comment>
<evidence type="ECO:0000313" key="3">
    <source>
        <dbReference type="Proteomes" id="UP000295680"/>
    </source>
</evidence>
<dbReference type="EMBL" id="SLWS01000010">
    <property type="protein sequence ID" value="TCO53574.1"/>
    <property type="molecule type" value="Genomic_DNA"/>
</dbReference>